<keyword evidence="14" id="KW-1185">Reference proteome</keyword>
<evidence type="ECO:0000256" key="12">
    <source>
        <dbReference type="PIRNR" id="PIRNR006268"/>
    </source>
</evidence>
<dbReference type="PANTHER" id="PTHR30040">
    <property type="entry name" value="THIAMINE BIOSYNTHESIS LIPOPROTEIN APBE"/>
    <property type="match status" value="1"/>
</dbReference>
<comment type="catalytic activity">
    <reaction evidence="11 12">
        <text>L-threonyl-[protein] + FAD = FMN-L-threonyl-[protein] + AMP + H(+)</text>
        <dbReference type="Rhea" id="RHEA:36847"/>
        <dbReference type="Rhea" id="RHEA-COMP:11060"/>
        <dbReference type="Rhea" id="RHEA-COMP:11061"/>
        <dbReference type="ChEBI" id="CHEBI:15378"/>
        <dbReference type="ChEBI" id="CHEBI:30013"/>
        <dbReference type="ChEBI" id="CHEBI:57692"/>
        <dbReference type="ChEBI" id="CHEBI:74257"/>
        <dbReference type="ChEBI" id="CHEBI:456215"/>
        <dbReference type="EC" id="2.7.1.180"/>
    </reaction>
</comment>
<evidence type="ECO:0000256" key="10">
    <source>
        <dbReference type="ARBA" id="ARBA00031306"/>
    </source>
</evidence>
<keyword evidence="5 12" id="KW-0285">Flavoprotein</keyword>
<proteinExistence type="inferred from homology"/>
<evidence type="ECO:0000256" key="4">
    <source>
        <dbReference type="ARBA" id="ARBA00016337"/>
    </source>
</evidence>
<evidence type="ECO:0000256" key="1">
    <source>
        <dbReference type="ARBA" id="ARBA00001946"/>
    </source>
</evidence>
<evidence type="ECO:0000256" key="2">
    <source>
        <dbReference type="ARBA" id="ARBA00008282"/>
    </source>
</evidence>
<name>A0ABP7MDC6_9GAMM</name>
<protein>
    <recommendedName>
        <fullName evidence="4 12">FAD:protein FMN transferase</fullName>
        <ecNumber evidence="3 12">2.7.1.180</ecNumber>
    </recommendedName>
    <alternativeName>
        <fullName evidence="10 12">Flavin transferase</fullName>
    </alternativeName>
</protein>
<keyword evidence="7 12" id="KW-0479">Metal-binding</keyword>
<comment type="cofactor">
    <cofactor evidence="1">
        <name>Mg(2+)</name>
        <dbReference type="ChEBI" id="CHEBI:18420"/>
    </cofactor>
</comment>
<evidence type="ECO:0000256" key="11">
    <source>
        <dbReference type="ARBA" id="ARBA00048540"/>
    </source>
</evidence>
<dbReference type="PIRSF" id="PIRSF006268">
    <property type="entry name" value="ApbE"/>
    <property type="match status" value="1"/>
</dbReference>
<dbReference type="EC" id="2.7.1.180" evidence="3 12"/>
<dbReference type="InterPro" id="IPR003374">
    <property type="entry name" value="ApbE-like_sf"/>
</dbReference>
<sequence>MSQNKLIAVVALCSLVLLVGILSEERAEKEQIGSQEVSLNHDLPEKVTYSGPTMGTSFSVVYINTSGKEDAVVNAQVLASIELVNTQMSTYKQDSNLSEFNRLPENSCYQFPEDTYKVISMAQEISKTTDGAFDVTIGPLVNMWGFGPNYKPEVIPDDREIAKIKSTKVGYQSLELKGNNTVCKEKPVYVDLSAIAKGYAVDLAAKTLDNMGIDSYLVEIGGELKARGVKPNNQLWRVAVEEPSGGLGHSVHKVVELKDAAIATSGDYRNYYEVDGQRYSHTIDPVTGKPIKHSLASISVLHSSVAYADAIATGLNVMGPEKALALAKSEGLAIYMIVKKEQDFSVESTEQFNQYLLD</sequence>
<evidence type="ECO:0000256" key="9">
    <source>
        <dbReference type="ARBA" id="ARBA00022842"/>
    </source>
</evidence>
<evidence type="ECO:0000256" key="6">
    <source>
        <dbReference type="ARBA" id="ARBA00022679"/>
    </source>
</evidence>
<evidence type="ECO:0000313" key="14">
    <source>
        <dbReference type="Proteomes" id="UP001501565"/>
    </source>
</evidence>
<dbReference type="Proteomes" id="UP001501565">
    <property type="component" value="Unassembled WGS sequence"/>
</dbReference>
<gene>
    <name evidence="13" type="ORF">GCM10022277_11790</name>
</gene>
<dbReference type="RefSeq" id="WP_344796440.1">
    <property type="nucleotide sequence ID" value="NZ_BAABBN010000004.1"/>
</dbReference>
<dbReference type="EMBL" id="BAABBN010000004">
    <property type="protein sequence ID" value="GAA3918249.1"/>
    <property type="molecule type" value="Genomic_DNA"/>
</dbReference>
<evidence type="ECO:0000256" key="8">
    <source>
        <dbReference type="ARBA" id="ARBA00022827"/>
    </source>
</evidence>
<evidence type="ECO:0000256" key="3">
    <source>
        <dbReference type="ARBA" id="ARBA00011955"/>
    </source>
</evidence>
<keyword evidence="9 12" id="KW-0460">Magnesium</keyword>
<comment type="similarity">
    <text evidence="2 12">Belongs to the ApbE family.</text>
</comment>
<evidence type="ECO:0000256" key="5">
    <source>
        <dbReference type="ARBA" id="ARBA00022630"/>
    </source>
</evidence>
<keyword evidence="6 12" id="KW-0808">Transferase</keyword>
<dbReference type="PANTHER" id="PTHR30040:SF2">
    <property type="entry name" value="FAD:PROTEIN FMN TRANSFERASE"/>
    <property type="match status" value="1"/>
</dbReference>
<reference evidence="14" key="1">
    <citation type="journal article" date="2019" name="Int. J. Syst. Evol. Microbiol.">
        <title>The Global Catalogue of Microorganisms (GCM) 10K type strain sequencing project: providing services to taxonomists for standard genome sequencing and annotation.</title>
        <authorList>
            <consortium name="The Broad Institute Genomics Platform"/>
            <consortium name="The Broad Institute Genome Sequencing Center for Infectious Disease"/>
            <person name="Wu L."/>
            <person name="Ma J."/>
        </authorList>
    </citation>
    <scope>NUCLEOTIDE SEQUENCE [LARGE SCALE GENOMIC DNA]</scope>
    <source>
        <strain evidence="14">JCM 17551</strain>
    </source>
</reference>
<comment type="caution">
    <text evidence="13">The sequence shown here is derived from an EMBL/GenBank/DDBJ whole genome shotgun (WGS) entry which is preliminary data.</text>
</comment>
<accession>A0ABP7MDC6</accession>
<organism evidence="13 14">
    <name type="scientific">Litoribacillus peritrichatus</name>
    <dbReference type="NCBI Taxonomy" id="718191"/>
    <lineage>
        <taxon>Bacteria</taxon>
        <taxon>Pseudomonadati</taxon>
        <taxon>Pseudomonadota</taxon>
        <taxon>Gammaproteobacteria</taxon>
        <taxon>Oceanospirillales</taxon>
        <taxon>Oceanospirillaceae</taxon>
        <taxon>Litoribacillus</taxon>
    </lineage>
</organism>
<dbReference type="GO" id="GO:0016740">
    <property type="term" value="F:transferase activity"/>
    <property type="evidence" value="ECO:0007669"/>
    <property type="project" value="UniProtKB-KW"/>
</dbReference>
<keyword evidence="8 12" id="KW-0274">FAD</keyword>
<dbReference type="Pfam" id="PF02424">
    <property type="entry name" value="ApbE"/>
    <property type="match status" value="1"/>
</dbReference>
<dbReference type="InterPro" id="IPR024932">
    <property type="entry name" value="ApbE"/>
</dbReference>
<dbReference type="Gene3D" id="3.10.520.10">
    <property type="entry name" value="ApbE-like domains"/>
    <property type="match status" value="1"/>
</dbReference>
<dbReference type="SUPFAM" id="SSF143631">
    <property type="entry name" value="ApbE-like"/>
    <property type="match status" value="1"/>
</dbReference>
<evidence type="ECO:0000313" key="13">
    <source>
        <dbReference type="EMBL" id="GAA3918249.1"/>
    </source>
</evidence>
<evidence type="ECO:0000256" key="7">
    <source>
        <dbReference type="ARBA" id="ARBA00022723"/>
    </source>
</evidence>